<feature type="compositionally biased region" description="Gly residues" evidence="1">
    <location>
        <begin position="240"/>
        <end position="252"/>
    </location>
</feature>
<dbReference type="AlphaFoldDB" id="A0ABC9DSX7"/>
<evidence type="ECO:0000313" key="2">
    <source>
        <dbReference type="EMBL" id="CAL5044091.1"/>
    </source>
</evidence>
<reference evidence="2" key="1">
    <citation type="submission" date="2024-10" db="EMBL/GenBank/DDBJ databases">
        <authorList>
            <person name="Ryan C."/>
        </authorList>
    </citation>
    <scope>NUCLEOTIDE SEQUENCE [LARGE SCALE GENOMIC DNA]</scope>
</reference>
<organism evidence="2 3">
    <name type="scientific">Urochloa decumbens</name>
    <dbReference type="NCBI Taxonomy" id="240449"/>
    <lineage>
        <taxon>Eukaryota</taxon>
        <taxon>Viridiplantae</taxon>
        <taxon>Streptophyta</taxon>
        <taxon>Embryophyta</taxon>
        <taxon>Tracheophyta</taxon>
        <taxon>Spermatophyta</taxon>
        <taxon>Magnoliopsida</taxon>
        <taxon>Liliopsida</taxon>
        <taxon>Poales</taxon>
        <taxon>Poaceae</taxon>
        <taxon>PACMAD clade</taxon>
        <taxon>Panicoideae</taxon>
        <taxon>Panicodae</taxon>
        <taxon>Paniceae</taxon>
        <taxon>Melinidinae</taxon>
        <taxon>Urochloa</taxon>
    </lineage>
</organism>
<feature type="region of interest" description="Disordered" evidence="1">
    <location>
        <begin position="117"/>
        <end position="141"/>
    </location>
</feature>
<dbReference type="EMBL" id="OZ075144">
    <property type="protein sequence ID" value="CAL5044091.1"/>
    <property type="molecule type" value="Genomic_DNA"/>
</dbReference>
<feature type="compositionally biased region" description="Basic residues" evidence="1">
    <location>
        <begin position="86"/>
        <end position="98"/>
    </location>
</feature>
<feature type="region of interest" description="Disordered" evidence="1">
    <location>
        <begin position="62"/>
        <end position="100"/>
    </location>
</feature>
<dbReference type="Proteomes" id="UP001497457">
    <property type="component" value="Chromosome 34rd"/>
</dbReference>
<feature type="compositionally biased region" description="Acidic residues" evidence="1">
    <location>
        <begin position="253"/>
        <end position="262"/>
    </location>
</feature>
<feature type="compositionally biased region" description="Acidic residues" evidence="1">
    <location>
        <begin position="298"/>
        <end position="309"/>
    </location>
</feature>
<evidence type="ECO:0000313" key="3">
    <source>
        <dbReference type="Proteomes" id="UP001497457"/>
    </source>
</evidence>
<name>A0ABC9DSX7_9POAL</name>
<feature type="compositionally biased region" description="Basic and acidic residues" evidence="1">
    <location>
        <begin position="391"/>
        <end position="405"/>
    </location>
</feature>
<accession>A0ABC9DSX7</accession>
<feature type="region of interest" description="Disordered" evidence="1">
    <location>
        <begin position="240"/>
        <end position="318"/>
    </location>
</feature>
<gene>
    <name evidence="2" type="ORF">URODEC1_LOCUS88091</name>
</gene>
<evidence type="ECO:0000256" key="1">
    <source>
        <dbReference type="SAM" id="MobiDB-lite"/>
    </source>
</evidence>
<keyword evidence="3" id="KW-1185">Reference proteome</keyword>
<protein>
    <submittedName>
        <fullName evidence="2">Uncharacterized protein</fullName>
    </submittedName>
</protein>
<sequence>MRPGARRSESLRRRWGLGRLRRLGRARGLGSGAEPLLDVAAAVAGGARAVGGADHGLLAPAQQAAQRPEPGGDRRPHVVGAGAGHPARRQRGGHRRRVDCHAPRRDVDDEVLLAAARGGGAPGGGAGGDGERQCRRRRGEAGVGDVVVGAPEEDVGGEHDGELDAAGGGVLAGQGGEVVGGGDGGAAERAGVVGVEPHVDALHVEGVGALGQRAHLLAVGHLRQAHRALQPVLVFSGGGGGGGGGRGGGGVDGDGEGPEGGDGEAAGGERGGGDEEEAGRRRGGRHERVGAQVALGVEVEEEDEDDHHEEEDHRGQEDAVADCQLLLPGAAARGGLDRLVGPQRRRVRCRRRWQRRRHRRRRRPGQHGFGFLAVFLAWRRRREEGGDDEMEKMRGREERSGRAGGREGNALRI</sequence>
<proteinExistence type="predicted"/>
<feature type="compositionally biased region" description="Gly residues" evidence="1">
    <location>
        <begin position="117"/>
        <end position="128"/>
    </location>
</feature>
<feature type="region of interest" description="Disordered" evidence="1">
    <location>
        <begin position="385"/>
        <end position="413"/>
    </location>
</feature>